<feature type="domain" description="DUF4982" evidence="7">
    <location>
        <begin position="631"/>
        <end position="690"/>
    </location>
</feature>
<dbReference type="Pfam" id="PF16355">
    <property type="entry name" value="DUF4982"/>
    <property type="match status" value="1"/>
</dbReference>
<dbReference type="InterPro" id="IPR006101">
    <property type="entry name" value="Glyco_hydro_2"/>
</dbReference>
<dbReference type="InterPro" id="IPR006103">
    <property type="entry name" value="Glyco_hydro_2_cat"/>
</dbReference>
<feature type="domain" description="Glycoside hydrolase family 2 immunoglobulin-like beta-sandwich" evidence="4">
    <location>
        <begin position="200"/>
        <end position="279"/>
    </location>
</feature>
<dbReference type="InterPro" id="IPR008979">
    <property type="entry name" value="Galactose-bd-like_sf"/>
</dbReference>
<dbReference type="PRINTS" id="PR00132">
    <property type="entry name" value="GLHYDRLASE2"/>
</dbReference>
<dbReference type="InterPro" id="IPR036156">
    <property type="entry name" value="Beta-gal/glucu_dom_sf"/>
</dbReference>
<evidence type="ECO:0000313" key="10">
    <source>
        <dbReference type="Proteomes" id="UP000366872"/>
    </source>
</evidence>
<dbReference type="AlphaFoldDB" id="A0A6C2TXC3"/>
<feature type="domain" description="Glycoside hydrolase family 2" evidence="8">
    <location>
        <begin position="703"/>
        <end position="805"/>
    </location>
</feature>
<evidence type="ECO:0000259" key="5">
    <source>
        <dbReference type="Pfam" id="PF02836"/>
    </source>
</evidence>
<protein>
    <submittedName>
        <fullName evidence="9">Beta-galactosidase BoGH2A</fullName>
    </submittedName>
</protein>
<dbReference type="Pfam" id="PF02836">
    <property type="entry name" value="Glyco_hydro_2_C"/>
    <property type="match status" value="1"/>
</dbReference>
<dbReference type="GO" id="GO:0004553">
    <property type="term" value="F:hydrolase activity, hydrolyzing O-glycosyl compounds"/>
    <property type="evidence" value="ECO:0007669"/>
    <property type="project" value="InterPro"/>
</dbReference>
<reference evidence="9 10" key="1">
    <citation type="submission" date="2019-04" db="EMBL/GenBank/DDBJ databases">
        <authorList>
            <person name="Van Vliet M D."/>
        </authorList>
    </citation>
    <scope>NUCLEOTIDE SEQUENCE [LARGE SCALE GENOMIC DNA]</scope>
    <source>
        <strain evidence="9 10">F1</strain>
    </source>
</reference>
<evidence type="ECO:0000259" key="7">
    <source>
        <dbReference type="Pfam" id="PF16355"/>
    </source>
</evidence>
<evidence type="ECO:0000256" key="3">
    <source>
        <dbReference type="ARBA" id="ARBA00023295"/>
    </source>
</evidence>
<keyword evidence="2" id="KW-0378">Hydrolase</keyword>
<dbReference type="SUPFAM" id="SSF49373">
    <property type="entry name" value="Invasin/intimin cell-adhesion fragments"/>
    <property type="match status" value="1"/>
</dbReference>
<keyword evidence="10" id="KW-1185">Reference proteome</keyword>
<dbReference type="InterPro" id="IPR006104">
    <property type="entry name" value="Glyco_hydro_2_N"/>
</dbReference>
<dbReference type="EMBL" id="CAAHFG010000001">
    <property type="protein sequence ID" value="VGO11971.1"/>
    <property type="molecule type" value="Genomic_DNA"/>
</dbReference>
<feature type="domain" description="Glycoside hydrolase family 2 catalytic" evidence="5">
    <location>
        <begin position="287"/>
        <end position="462"/>
    </location>
</feature>
<dbReference type="InterPro" id="IPR008964">
    <property type="entry name" value="Invasin/intimin_cell_adhesion"/>
</dbReference>
<dbReference type="Gene3D" id="3.20.20.80">
    <property type="entry name" value="Glycosidases"/>
    <property type="match status" value="1"/>
</dbReference>
<dbReference type="PANTHER" id="PTHR42732">
    <property type="entry name" value="BETA-GALACTOSIDASE"/>
    <property type="match status" value="1"/>
</dbReference>
<keyword evidence="3" id="KW-0326">Glycosidase</keyword>
<evidence type="ECO:0000256" key="1">
    <source>
        <dbReference type="ARBA" id="ARBA00007401"/>
    </source>
</evidence>
<feature type="domain" description="Glycosyl hydrolases family 2 sugar binding" evidence="6">
    <location>
        <begin position="90"/>
        <end position="185"/>
    </location>
</feature>
<dbReference type="Gene3D" id="2.60.120.260">
    <property type="entry name" value="Galactose-binding domain-like"/>
    <property type="match status" value="1"/>
</dbReference>
<organism evidence="9 10">
    <name type="scientific">Pontiella desulfatans</name>
    <dbReference type="NCBI Taxonomy" id="2750659"/>
    <lineage>
        <taxon>Bacteria</taxon>
        <taxon>Pseudomonadati</taxon>
        <taxon>Kiritimatiellota</taxon>
        <taxon>Kiritimatiellia</taxon>
        <taxon>Kiritimatiellales</taxon>
        <taxon>Pontiellaceae</taxon>
        <taxon>Pontiella</taxon>
    </lineage>
</organism>
<dbReference type="InterPro" id="IPR023232">
    <property type="entry name" value="Glyco_hydro_2_AS"/>
</dbReference>
<dbReference type="PANTHER" id="PTHR42732:SF1">
    <property type="entry name" value="BETA-MANNOSIDASE"/>
    <property type="match status" value="1"/>
</dbReference>
<dbReference type="Gene3D" id="2.60.40.10">
    <property type="entry name" value="Immunoglobulins"/>
    <property type="match status" value="3"/>
</dbReference>
<dbReference type="InterPro" id="IPR006102">
    <property type="entry name" value="Ig-like_GH2"/>
</dbReference>
<dbReference type="SUPFAM" id="SSF51445">
    <property type="entry name" value="(Trans)glycosidases"/>
    <property type="match status" value="1"/>
</dbReference>
<dbReference type="Pfam" id="PF18565">
    <property type="entry name" value="Glyco_hydro2_C5"/>
    <property type="match status" value="1"/>
</dbReference>
<evidence type="ECO:0000259" key="6">
    <source>
        <dbReference type="Pfam" id="PF02837"/>
    </source>
</evidence>
<gene>
    <name evidence="9" type="ORF">PDESU_00519</name>
</gene>
<dbReference type="InterPro" id="IPR017853">
    <property type="entry name" value="GH"/>
</dbReference>
<dbReference type="Pfam" id="PF00703">
    <property type="entry name" value="Glyco_hydro_2"/>
    <property type="match status" value="1"/>
</dbReference>
<evidence type="ECO:0000313" key="9">
    <source>
        <dbReference type="EMBL" id="VGO11971.1"/>
    </source>
</evidence>
<dbReference type="SUPFAM" id="SSF49303">
    <property type="entry name" value="beta-Galactosidase/glucuronidase domain"/>
    <property type="match status" value="1"/>
</dbReference>
<proteinExistence type="inferred from homology"/>
<dbReference type="InterPro" id="IPR013783">
    <property type="entry name" value="Ig-like_fold"/>
</dbReference>
<dbReference type="Pfam" id="PF02837">
    <property type="entry name" value="Glyco_hydro_2_N"/>
    <property type="match status" value="1"/>
</dbReference>
<evidence type="ECO:0000256" key="2">
    <source>
        <dbReference type="ARBA" id="ARBA00022801"/>
    </source>
</evidence>
<dbReference type="Proteomes" id="UP000366872">
    <property type="component" value="Unassembled WGS sequence"/>
</dbReference>
<dbReference type="InterPro" id="IPR040605">
    <property type="entry name" value="Glyco_hydro2_dom5"/>
</dbReference>
<name>A0A6C2TXC3_PONDE</name>
<dbReference type="InterPro" id="IPR032311">
    <property type="entry name" value="DUF4982"/>
</dbReference>
<dbReference type="InterPro" id="IPR051913">
    <property type="entry name" value="GH2_Domain-Containing"/>
</dbReference>
<dbReference type="GO" id="GO:0005975">
    <property type="term" value="P:carbohydrate metabolic process"/>
    <property type="evidence" value="ECO:0007669"/>
    <property type="project" value="InterPro"/>
</dbReference>
<evidence type="ECO:0000259" key="8">
    <source>
        <dbReference type="Pfam" id="PF18565"/>
    </source>
</evidence>
<dbReference type="PROSITE" id="PS00608">
    <property type="entry name" value="GLYCOSYL_HYDROL_F2_2"/>
    <property type="match status" value="1"/>
</dbReference>
<comment type="similarity">
    <text evidence="1">Belongs to the glycosyl hydrolase 2 family.</text>
</comment>
<evidence type="ECO:0000259" key="4">
    <source>
        <dbReference type="Pfam" id="PF00703"/>
    </source>
</evidence>
<sequence length="810" mass="90801">MEAMKVWMMAMATLVAVCATAERETLRFNEGWSFARFGAMPDGTEKAEPQGVEKAAFDDSAWRMLNVPHDWGIEGPFRAELPNQTGKLPWAGIGWYRKTFDVPASDSGKKVFIDFDGAMSDSTVWLNGEYVGEWPYGYSSFRLELTPFLKPGQENTLAVRLDNKPESSRWYPGGGIYRNVRLVKTAKTHVAHWGVFVSTPVVSSDCATVQVRAEIDGAYDKVVHEIVETGKTGQGTTCRLSIDFPRRWDLDSPNLYTLKTTVFSGGEAVDEVETPFGIRTLSYSADGFFLNGKKVRMNGVCQHHDLGPLGAAVNTRALERQIEILQEMGCNAIRTAHNPPSPELLDLCDRMGMLVQVEAFDCWGKGKASNDYSRHFPEWHEKDLRAMIKRDRNHPCVVMWSTGNEIREQGNKAGHAISQRLTDIAHDEDPTRLVTAGCNNIKAGFNGFQKTVDLFGYNYKPHLYGEFRQKNPKQPFYGSETASTVSSRGEYFFPVSDEKHLGQGGHFQVSSFDLTAPPWANNPDVEFAAQDEYPWVFGEFVWTGFDYVGEPTPYNKDKTNLLNFSDPAERKRMEEELEKLGGNIPPRSSYFGIVDLCGFKKDRFYIYQARWRPELPMAHILPHWNWPERIGEGTPVHVYTSGDEAELFLNGKSLGKKVKGEYTYRLRWDDVVYQPGELKVVAYKNGKRWAENMTKTTGEAAKIELSADRKVIAADGQDLSFITVQVSDEDGRLVPRTHNLVTFSIEGPGEIIAVGNGDPTSHESFQALEHKVFNGLALVVVRSMTGDPGTIVVSAKSKELIAGRIELEAK</sequence>
<dbReference type="SUPFAM" id="SSF49785">
    <property type="entry name" value="Galactose-binding domain-like"/>
    <property type="match status" value="1"/>
</dbReference>
<accession>A0A6C2TXC3</accession>